<sequence length="212" mass="23526">MRPTEVAVDDWYRLQVPGSYRSSAFVDFYLALYPATVLWQLQMALRKKLVLTTALGFGICAGSVAIYKSTTIPGTAEKTDFTFVAENLVIWVSIEANCVIMAACIPILMPLAELIFGKNFLSNGPSSIKGLTSFLKKMSAHTKMSSIEMMSQTARREIAVNQRGVESQESILPRVEAGLKDGCNNIIRTDRIEIGDKNRREDGESIRGRDRP</sequence>
<feature type="domain" description="Rhodopsin" evidence="7">
    <location>
        <begin position="24"/>
        <end position="112"/>
    </location>
</feature>
<feature type="transmembrane region" description="Helical" evidence="6">
    <location>
        <begin position="48"/>
        <end position="68"/>
    </location>
</feature>
<gene>
    <name evidence="8" type="ORF">FOXYS1_13707</name>
</gene>
<organism evidence="8 9">
    <name type="scientific">Fusarium oxysporum</name>
    <name type="common">Fusarium vascular wilt</name>
    <dbReference type="NCBI Taxonomy" id="5507"/>
    <lineage>
        <taxon>Eukaryota</taxon>
        <taxon>Fungi</taxon>
        <taxon>Dikarya</taxon>
        <taxon>Ascomycota</taxon>
        <taxon>Pezizomycotina</taxon>
        <taxon>Sordariomycetes</taxon>
        <taxon>Hypocreomycetidae</taxon>
        <taxon>Hypocreales</taxon>
        <taxon>Nectriaceae</taxon>
        <taxon>Fusarium</taxon>
        <taxon>Fusarium oxysporum species complex</taxon>
    </lineage>
</organism>
<comment type="caution">
    <text evidence="8">The sequence shown here is derived from an EMBL/GenBank/DDBJ whole genome shotgun (WGS) entry which is preliminary data.</text>
</comment>
<evidence type="ECO:0000313" key="9">
    <source>
        <dbReference type="Proteomes" id="UP000558688"/>
    </source>
</evidence>
<accession>A0A8H4ZZY9</accession>
<dbReference type="EMBL" id="JAAFOW010002946">
    <property type="protein sequence ID" value="KAF5255854.1"/>
    <property type="molecule type" value="Genomic_DNA"/>
</dbReference>
<keyword evidence="4 6" id="KW-0472">Membrane</keyword>
<evidence type="ECO:0000256" key="3">
    <source>
        <dbReference type="ARBA" id="ARBA00022989"/>
    </source>
</evidence>
<dbReference type="GO" id="GO:0016020">
    <property type="term" value="C:membrane"/>
    <property type="evidence" value="ECO:0007669"/>
    <property type="project" value="UniProtKB-SubCell"/>
</dbReference>
<evidence type="ECO:0000256" key="1">
    <source>
        <dbReference type="ARBA" id="ARBA00004141"/>
    </source>
</evidence>
<dbReference type="AlphaFoldDB" id="A0A8H4ZZY9"/>
<feature type="transmembrane region" description="Helical" evidence="6">
    <location>
        <begin position="88"/>
        <end position="109"/>
    </location>
</feature>
<reference evidence="8" key="1">
    <citation type="submission" date="2020-02" db="EMBL/GenBank/DDBJ databases">
        <title>Identification and distribution of gene clusters putatively required for synthesis of sphingolipid metabolism inhibitors in phylogenetically diverse species of the filamentous fungus Fusarium.</title>
        <authorList>
            <person name="Kim H.-S."/>
            <person name="Busman M."/>
            <person name="Brown D.W."/>
            <person name="Divon H."/>
            <person name="Uhlig S."/>
            <person name="Proctor R.H."/>
        </authorList>
    </citation>
    <scope>NUCLEOTIDE SEQUENCE [LARGE SCALE GENOMIC DNA]</scope>
    <source>
        <strain evidence="8">NRRL 39464</strain>
    </source>
</reference>
<dbReference type="Pfam" id="PF20684">
    <property type="entry name" value="Fung_rhodopsin"/>
    <property type="match status" value="1"/>
</dbReference>
<comment type="similarity">
    <text evidence="5">Belongs to the SAT4 family.</text>
</comment>
<keyword evidence="2 6" id="KW-0812">Transmembrane</keyword>
<evidence type="ECO:0000259" key="7">
    <source>
        <dbReference type="Pfam" id="PF20684"/>
    </source>
</evidence>
<evidence type="ECO:0000256" key="4">
    <source>
        <dbReference type="ARBA" id="ARBA00023136"/>
    </source>
</evidence>
<feature type="transmembrane region" description="Helical" evidence="6">
    <location>
        <begin position="20"/>
        <end position="41"/>
    </location>
</feature>
<evidence type="ECO:0000256" key="5">
    <source>
        <dbReference type="ARBA" id="ARBA00038359"/>
    </source>
</evidence>
<evidence type="ECO:0000313" key="8">
    <source>
        <dbReference type="EMBL" id="KAF5255854.1"/>
    </source>
</evidence>
<evidence type="ECO:0000256" key="2">
    <source>
        <dbReference type="ARBA" id="ARBA00022692"/>
    </source>
</evidence>
<dbReference type="PANTHER" id="PTHR33048:SF155">
    <property type="entry name" value="INTEGRAL MEMBRANE PROTEIN"/>
    <property type="match status" value="1"/>
</dbReference>
<protein>
    <recommendedName>
        <fullName evidence="7">Rhodopsin domain-containing protein</fullName>
    </recommendedName>
</protein>
<dbReference type="InterPro" id="IPR049326">
    <property type="entry name" value="Rhodopsin_dom_fungi"/>
</dbReference>
<comment type="subcellular location">
    <subcellularLocation>
        <location evidence="1">Membrane</location>
        <topology evidence="1">Multi-pass membrane protein</topology>
    </subcellularLocation>
</comment>
<dbReference type="Proteomes" id="UP000558688">
    <property type="component" value="Unassembled WGS sequence"/>
</dbReference>
<evidence type="ECO:0000256" key="6">
    <source>
        <dbReference type="SAM" id="Phobius"/>
    </source>
</evidence>
<keyword evidence="3 6" id="KW-1133">Transmembrane helix</keyword>
<dbReference type="InterPro" id="IPR052337">
    <property type="entry name" value="SAT4-like"/>
</dbReference>
<proteinExistence type="inferred from homology"/>
<dbReference type="PANTHER" id="PTHR33048">
    <property type="entry name" value="PTH11-LIKE INTEGRAL MEMBRANE PROTEIN (AFU_ORTHOLOGUE AFUA_5G11245)"/>
    <property type="match status" value="1"/>
</dbReference>
<name>A0A8H4ZZY9_FUSOX</name>